<dbReference type="EMBL" id="CP133772">
    <property type="protein sequence ID" value="WYY00799.1"/>
    <property type="molecule type" value="Genomic_DNA"/>
</dbReference>
<dbReference type="GeneID" id="95968120"/>
<protein>
    <submittedName>
        <fullName evidence="1">Uncharacterized protein</fullName>
    </submittedName>
</protein>
<keyword evidence="2" id="KW-1185">Reference proteome</keyword>
<organism evidence="1 2">
    <name type="scientific">Oxyplasma meridianum</name>
    <dbReference type="NCBI Taxonomy" id="3073602"/>
    <lineage>
        <taxon>Archaea</taxon>
        <taxon>Methanobacteriati</taxon>
        <taxon>Thermoplasmatota</taxon>
        <taxon>Thermoplasmata</taxon>
        <taxon>Thermoplasmatales</taxon>
        <taxon>Thermoplasmataceae</taxon>
        <taxon>Oxyplasma</taxon>
    </lineage>
</organism>
<dbReference type="KEGG" id="omr:OXIME_001383"/>
<dbReference type="AlphaFoldDB" id="A0AAX4NIB1"/>
<dbReference type="Proteomes" id="UP001451606">
    <property type="component" value="Chromosome"/>
</dbReference>
<gene>
    <name evidence="1" type="ORF">OXIME_001383</name>
</gene>
<sequence>MGLYDMEILADLIVKAFEGEKVRKDVESIALNLRMRYWKGYV</sequence>
<accession>A0AAX4NIB1</accession>
<evidence type="ECO:0000313" key="2">
    <source>
        <dbReference type="Proteomes" id="UP001451606"/>
    </source>
</evidence>
<proteinExistence type="predicted"/>
<evidence type="ECO:0000313" key="1">
    <source>
        <dbReference type="EMBL" id="WYY00799.1"/>
    </source>
</evidence>
<name>A0AAX4NIB1_9ARCH</name>
<dbReference type="RefSeq" id="WP_393971128.1">
    <property type="nucleotide sequence ID" value="NZ_CP133772.1"/>
</dbReference>
<reference evidence="1 2" key="1">
    <citation type="submission" date="2023-09" db="EMBL/GenBank/DDBJ databases">
        <authorList>
            <person name="Golyshina O.V."/>
            <person name="Lunev E.A."/>
            <person name="Bargiela R."/>
            <person name="Gaines M.C."/>
            <person name="Daum B."/>
            <person name="Bale N.J."/>
            <person name="Koenen M."/>
            <person name="Sinninghe Damst J.S."/>
            <person name="Yakimov M."/>
            <person name="Golyshin P.N."/>
        </authorList>
    </citation>
    <scope>NUCLEOTIDE SEQUENCE [LARGE SCALE GENOMIC DNA]</scope>
    <source>
        <strain evidence="1 2">M1</strain>
    </source>
</reference>